<dbReference type="EMBL" id="FNIE01000004">
    <property type="protein sequence ID" value="SDN39273.1"/>
    <property type="molecule type" value="Genomic_DNA"/>
</dbReference>
<feature type="domain" description="KAP NTPase" evidence="2">
    <location>
        <begin position="2"/>
        <end position="127"/>
    </location>
</feature>
<dbReference type="Pfam" id="PF07693">
    <property type="entry name" value="KAP_NTPase"/>
    <property type="match status" value="1"/>
</dbReference>
<evidence type="ECO:0000313" key="4">
    <source>
        <dbReference type="Proteomes" id="UP000199341"/>
    </source>
</evidence>
<sequence>MDDLDRLTPEELLVVFKLIRLVGHLPNVYYLVSFDEQTLLDVLQRTDLVGSKDQRAREFLEELIQVRLDLPAFRDRDVDAMATRILNALLDSHGVSMTPEQERRFSEAYFRHLQDRLRTPRAVKRYFGQAGATLGSLAGEVDLVDFLIVTFLRTSESGVYRMLGRHRGELTGTSIDPALRHDARPGERAERWKERLRRAGVADDNLNGVLRLLGLLFPAVQQAVGNGGDSRAVARRRGIGSPDYFDRYVVFTVPADDLPEAAFAQALAQLAAGTGGDQATELLVRLREDTHRIIRRIDQARDDGVDVSAAAVLQALADNYGQLTAHPEAMGLLGPDRRVRFFAPALLLDLSPDQRPAAVAAMATTPAGAVLATRTLHRATNPDDTASEHVTATEEWAAQARDALTARLAEHLAPATERPATNLTEQECELIWMWRHTDPDGIRTWLRDRLQNGWELLPLLAKLITPAQYPEPLINDDTWAGLDAMFTHDALYARLTSHLDNPDTPQPADQRQADILQALRDHRPDPHQTTPDTPQKNP</sequence>
<evidence type="ECO:0000313" key="3">
    <source>
        <dbReference type="EMBL" id="SDN39273.1"/>
    </source>
</evidence>
<gene>
    <name evidence="3" type="ORF">SAMN05216259_1043</name>
</gene>
<dbReference type="Proteomes" id="UP000199341">
    <property type="component" value="Unassembled WGS sequence"/>
</dbReference>
<organism evidence="3 4">
    <name type="scientific">Actinacidiphila guanduensis</name>
    <dbReference type="NCBI Taxonomy" id="310781"/>
    <lineage>
        <taxon>Bacteria</taxon>
        <taxon>Bacillati</taxon>
        <taxon>Actinomycetota</taxon>
        <taxon>Actinomycetes</taxon>
        <taxon>Kitasatosporales</taxon>
        <taxon>Streptomycetaceae</taxon>
        <taxon>Actinacidiphila</taxon>
    </lineage>
</organism>
<dbReference type="InterPro" id="IPR011646">
    <property type="entry name" value="KAP_P-loop"/>
</dbReference>
<accession>A0A1H0B1U6</accession>
<keyword evidence="4" id="KW-1185">Reference proteome</keyword>
<dbReference type="AlphaFoldDB" id="A0A1H0B1U6"/>
<name>A0A1H0B1U6_9ACTN</name>
<feature type="compositionally biased region" description="Low complexity" evidence="1">
    <location>
        <begin position="527"/>
        <end position="538"/>
    </location>
</feature>
<dbReference type="STRING" id="310781.SAMN05216259_1043"/>
<protein>
    <submittedName>
        <fullName evidence="3">KAP family P-loop domain-containing protein</fullName>
    </submittedName>
</protein>
<reference evidence="3 4" key="1">
    <citation type="submission" date="2016-10" db="EMBL/GenBank/DDBJ databases">
        <authorList>
            <person name="de Groot N.N."/>
        </authorList>
    </citation>
    <scope>NUCLEOTIDE SEQUENCE [LARGE SCALE GENOMIC DNA]</scope>
    <source>
        <strain evidence="3 4">CGMCC 4.2022</strain>
    </source>
</reference>
<proteinExistence type="predicted"/>
<evidence type="ECO:0000259" key="2">
    <source>
        <dbReference type="Pfam" id="PF07693"/>
    </source>
</evidence>
<feature type="region of interest" description="Disordered" evidence="1">
    <location>
        <begin position="497"/>
        <end position="538"/>
    </location>
</feature>
<dbReference type="RefSeq" id="WP_245771300.1">
    <property type="nucleotide sequence ID" value="NZ_FNIE01000004.1"/>
</dbReference>
<evidence type="ECO:0000256" key="1">
    <source>
        <dbReference type="SAM" id="MobiDB-lite"/>
    </source>
</evidence>